<dbReference type="EMBL" id="JAUTXT010000048">
    <property type="protein sequence ID" value="KAK3670991.1"/>
    <property type="molecule type" value="Genomic_DNA"/>
</dbReference>
<dbReference type="SUPFAM" id="SSF47616">
    <property type="entry name" value="GST C-terminal domain-like"/>
    <property type="match status" value="1"/>
</dbReference>
<proteinExistence type="predicted"/>
<comment type="caution">
    <text evidence="2">The sequence shown here is derived from an EMBL/GenBank/DDBJ whole genome shotgun (WGS) entry which is preliminary data.</text>
</comment>
<dbReference type="Gene3D" id="3.40.30.10">
    <property type="entry name" value="Glutaredoxin"/>
    <property type="match status" value="1"/>
</dbReference>
<dbReference type="InterPro" id="IPR054416">
    <property type="entry name" value="GST_UstS-like_C"/>
</dbReference>
<gene>
    <name evidence="2" type="ORF">LTR78_009107</name>
</gene>
<evidence type="ECO:0000313" key="2">
    <source>
        <dbReference type="EMBL" id="KAK3670991.1"/>
    </source>
</evidence>
<dbReference type="Gene3D" id="1.20.1050.10">
    <property type="match status" value="1"/>
</dbReference>
<dbReference type="Pfam" id="PF22041">
    <property type="entry name" value="GST_C_7"/>
    <property type="match status" value="1"/>
</dbReference>
<feature type="domain" description="Glutathione S-transferase UstS-like C-terminal" evidence="1">
    <location>
        <begin position="108"/>
        <end position="216"/>
    </location>
</feature>
<dbReference type="InterPro" id="IPR036282">
    <property type="entry name" value="Glutathione-S-Trfase_C_sf"/>
</dbReference>
<sequence>MSEQVILYDLANRNGISWSPNVFKGRHRAKIQGTVSIPILSKTMHMLRWQCSGIKPNKPGSFANYSCPTLRFSDSSYVMGSEVLVDRLEQTYPEPSMHLNSNVHKLAEDICDRIMANAAPDFMVLVVDNWLQEPSKSWFAKDRIRRLGMTVQECRQKAGGEVARPKIEEVSAELRDLLSKHKTDEGPFILGSAVSYGDFVVGGLFEGLKRMDPEHYQTFIDYDQSFRKLHEAMKPWVQRDN</sequence>
<dbReference type="AlphaFoldDB" id="A0AAE0TS64"/>
<accession>A0AAE0TS64</accession>
<reference evidence="2" key="1">
    <citation type="submission" date="2023-07" db="EMBL/GenBank/DDBJ databases">
        <title>Black Yeasts Isolated from many extreme environments.</title>
        <authorList>
            <person name="Coleine C."/>
            <person name="Stajich J.E."/>
            <person name="Selbmann L."/>
        </authorList>
    </citation>
    <scope>NUCLEOTIDE SEQUENCE</scope>
    <source>
        <strain evidence="2">CCFEE 5485</strain>
    </source>
</reference>
<protein>
    <recommendedName>
        <fullName evidence="1">Glutathione S-transferase UstS-like C-terminal domain-containing protein</fullName>
    </recommendedName>
</protein>
<dbReference type="Proteomes" id="UP001274830">
    <property type="component" value="Unassembled WGS sequence"/>
</dbReference>
<evidence type="ECO:0000259" key="1">
    <source>
        <dbReference type="Pfam" id="PF22041"/>
    </source>
</evidence>
<organism evidence="2 3">
    <name type="scientific">Recurvomyces mirabilis</name>
    <dbReference type="NCBI Taxonomy" id="574656"/>
    <lineage>
        <taxon>Eukaryota</taxon>
        <taxon>Fungi</taxon>
        <taxon>Dikarya</taxon>
        <taxon>Ascomycota</taxon>
        <taxon>Pezizomycotina</taxon>
        <taxon>Dothideomycetes</taxon>
        <taxon>Dothideomycetidae</taxon>
        <taxon>Mycosphaerellales</taxon>
        <taxon>Teratosphaeriaceae</taxon>
        <taxon>Recurvomyces</taxon>
    </lineage>
</organism>
<name>A0AAE0TS64_9PEZI</name>
<keyword evidence="3" id="KW-1185">Reference proteome</keyword>
<evidence type="ECO:0000313" key="3">
    <source>
        <dbReference type="Proteomes" id="UP001274830"/>
    </source>
</evidence>